<dbReference type="EnsemblProtists" id="EOD09410">
    <property type="protein sequence ID" value="EOD09410"/>
    <property type="gene ID" value="EMIHUDRAFT_96684"/>
</dbReference>
<feature type="transmembrane region" description="Helical" evidence="6">
    <location>
        <begin position="66"/>
        <end position="87"/>
    </location>
</feature>
<feature type="region of interest" description="Disordered" evidence="5">
    <location>
        <begin position="637"/>
        <end position="656"/>
    </location>
</feature>
<dbReference type="eggNOG" id="KOG2922">
    <property type="taxonomic scope" value="Eukaryota"/>
</dbReference>
<protein>
    <submittedName>
        <fullName evidence="7">Uncharacterized protein</fullName>
    </submittedName>
</protein>
<dbReference type="Pfam" id="PF05653">
    <property type="entry name" value="Mg_trans_NIPA"/>
    <property type="match status" value="1"/>
</dbReference>
<evidence type="ECO:0000256" key="1">
    <source>
        <dbReference type="ARBA" id="ARBA00004141"/>
    </source>
</evidence>
<evidence type="ECO:0000256" key="4">
    <source>
        <dbReference type="ARBA" id="ARBA00023136"/>
    </source>
</evidence>
<proteinExistence type="predicted"/>
<dbReference type="PANTHER" id="PTHR12570">
    <property type="match status" value="1"/>
</dbReference>
<dbReference type="GeneID" id="17255594"/>
<dbReference type="GO" id="GO:0016020">
    <property type="term" value="C:membrane"/>
    <property type="evidence" value="ECO:0007669"/>
    <property type="project" value="UniProtKB-SubCell"/>
</dbReference>
<evidence type="ECO:0000313" key="8">
    <source>
        <dbReference type="Proteomes" id="UP000013827"/>
    </source>
</evidence>
<feature type="region of interest" description="Disordered" evidence="5">
    <location>
        <begin position="472"/>
        <end position="504"/>
    </location>
</feature>
<dbReference type="PaxDb" id="2903-EOD09410"/>
<feature type="region of interest" description="Disordered" evidence="5">
    <location>
        <begin position="600"/>
        <end position="630"/>
    </location>
</feature>
<keyword evidence="4 6" id="KW-0472">Membrane</keyword>
<feature type="transmembrane region" description="Helical" evidence="6">
    <location>
        <begin position="121"/>
        <end position="139"/>
    </location>
</feature>
<evidence type="ECO:0000313" key="7">
    <source>
        <dbReference type="EnsemblProtists" id="EOD09410"/>
    </source>
</evidence>
<feature type="transmembrane region" description="Helical" evidence="6">
    <location>
        <begin position="224"/>
        <end position="243"/>
    </location>
</feature>
<feature type="transmembrane region" description="Helical" evidence="6">
    <location>
        <begin position="93"/>
        <end position="112"/>
    </location>
</feature>
<reference evidence="8" key="1">
    <citation type="journal article" date="2013" name="Nature">
        <title>Pan genome of the phytoplankton Emiliania underpins its global distribution.</title>
        <authorList>
            <person name="Read B.A."/>
            <person name="Kegel J."/>
            <person name="Klute M.J."/>
            <person name="Kuo A."/>
            <person name="Lefebvre S.C."/>
            <person name="Maumus F."/>
            <person name="Mayer C."/>
            <person name="Miller J."/>
            <person name="Monier A."/>
            <person name="Salamov A."/>
            <person name="Young J."/>
            <person name="Aguilar M."/>
            <person name="Claverie J.M."/>
            <person name="Frickenhaus S."/>
            <person name="Gonzalez K."/>
            <person name="Herman E.K."/>
            <person name="Lin Y.C."/>
            <person name="Napier J."/>
            <person name="Ogata H."/>
            <person name="Sarno A.F."/>
            <person name="Shmutz J."/>
            <person name="Schroeder D."/>
            <person name="de Vargas C."/>
            <person name="Verret F."/>
            <person name="von Dassow P."/>
            <person name="Valentin K."/>
            <person name="Van de Peer Y."/>
            <person name="Wheeler G."/>
            <person name="Dacks J.B."/>
            <person name="Delwiche C.F."/>
            <person name="Dyhrman S.T."/>
            <person name="Glockner G."/>
            <person name="John U."/>
            <person name="Richards T."/>
            <person name="Worden A.Z."/>
            <person name="Zhang X."/>
            <person name="Grigoriev I.V."/>
            <person name="Allen A.E."/>
            <person name="Bidle K."/>
            <person name="Borodovsky M."/>
            <person name="Bowler C."/>
            <person name="Brownlee C."/>
            <person name="Cock J.M."/>
            <person name="Elias M."/>
            <person name="Gladyshev V.N."/>
            <person name="Groth M."/>
            <person name="Guda C."/>
            <person name="Hadaegh A."/>
            <person name="Iglesias-Rodriguez M.D."/>
            <person name="Jenkins J."/>
            <person name="Jones B.M."/>
            <person name="Lawson T."/>
            <person name="Leese F."/>
            <person name="Lindquist E."/>
            <person name="Lobanov A."/>
            <person name="Lomsadze A."/>
            <person name="Malik S.B."/>
            <person name="Marsh M.E."/>
            <person name="Mackinder L."/>
            <person name="Mock T."/>
            <person name="Mueller-Roeber B."/>
            <person name="Pagarete A."/>
            <person name="Parker M."/>
            <person name="Probert I."/>
            <person name="Quesneville H."/>
            <person name="Raines C."/>
            <person name="Rensing S.A."/>
            <person name="Riano-Pachon D.M."/>
            <person name="Richier S."/>
            <person name="Rokitta S."/>
            <person name="Shiraiwa Y."/>
            <person name="Soanes D.M."/>
            <person name="van der Giezen M."/>
            <person name="Wahlund T.M."/>
            <person name="Williams B."/>
            <person name="Wilson W."/>
            <person name="Wolfe G."/>
            <person name="Wurch L.L."/>
        </authorList>
    </citation>
    <scope>NUCLEOTIDE SEQUENCE</scope>
</reference>
<dbReference type="KEGG" id="ehx:EMIHUDRAFT_96684"/>
<evidence type="ECO:0000256" key="5">
    <source>
        <dbReference type="SAM" id="MobiDB-lite"/>
    </source>
</evidence>
<dbReference type="AlphaFoldDB" id="A0A0D3IDS5"/>
<reference evidence="7" key="2">
    <citation type="submission" date="2024-10" db="UniProtKB">
        <authorList>
            <consortium name="EnsemblProtists"/>
        </authorList>
    </citation>
    <scope>IDENTIFICATION</scope>
</reference>
<feature type="compositionally biased region" description="Basic and acidic residues" evidence="5">
    <location>
        <begin position="614"/>
        <end position="626"/>
    </location>
</feature>
<sequence>MCYPSAAAHQPQSISVIGTNTFVIGVILSVVADVIIAISLNVQKTAHMRNEGADGKPVKSMLKLPLWWLGLLLNVGGELGNMLAYGFAPASVVAPVGSVGVVANEVIAVVFLKEPFRWRDAAGLVAIVAGVVLIIFGVPEDPVELNAVVLQDEYYSDPVAYSYLIGLSCAVRTVPSLPLLLCSMISSMTVIAARGFASLLPQFAAGDCAHAHCVAEELFPPCRLTVLLVIIIITAVWSAVYLNKAMMIFGNTEVVPVYYCTFTLISIVGGGVVYRVLAITSGRKQRHGAEGGEEKEVPFRLLSAEEKALELRRQRRSSAAPVAGPFAAHSSFRRDDRIHTDFRAHVLDTASEMAAGEHLAAAYRLRDSVGANATLAAGLRRFSHAAGKAPGGGAFCRTSSAAAPCGALRPAAASAKLRSAQGAPLTMGHAPGSRGGPFSSAVGARGARGRRAARPAFRAVRSAQPLPMLVASPEICSPTPRDESKRRAQYPGSGHSTASDASSAPPFTASDILGLFIQVTSSHPARGTGLAVRHTLRHDVHRGWSSRLDLASAHPLRGGDGGDECGALVAGSPQRRGVLHAAAPATEPSRRLSLLAEVSEGPWEASGRASSAKDSSRPARDARDAPEPPIARVATSFTNPAAESPPSLGGAAAKPVAVRAAPSLDAALGSPFGTPLPSPIERCSVTAQAVSSNI</sequence>
<dbReference type="Gene3D" id="1.10.3730.20">
    <property type="match status" value="1"/>
</dbReference>
<accession>A0A0D3IDS5</accession>
<dbReference type="HOGENOM" id="CLU_397137_0_0_1"/>
<keyword evidence="3 6" id="KW-1133">Transmembrane helix</keyword>
<dbReference type="Proteomes" id="UP000013827">
    <property type="component" value="Unassembled WGS sequence"/>
</dbReference>
<comment type="subcellular location">
    <subcellularLocation>
        <location evidence="1">Membrane</location>
        <topology evidence="1">Multi-pass membrane protein</topology>
    </subcellularLocation>
</comment>
<dbReference type="RefSeq" id="XP_005761839.1">
    <property type="nucleotide sequence ID" value="XM_005761782.1"/>
</dbReference>
<dbReference type="InterPro" id="IPR008521">
    <property type="entry name" value="Mg_trans_NIPA"/>
</dbReference>
<dbReference type="InterPro" id="IPR037185">
    <property type="entry name" value="EmrE-like"/>
</dbReference>
<keyword evidence="2 6" id="KW-0812">Transmembrane</keyword>
<organism evidence="7 8">
    <name type="scientific">Emiliania huxleyi (strain CCMP1516)</name>
    <dbReference type="NCBI Taxonomy" id="280463"/>
    <lineage>
        <taxon>Eukaryota</taxon>
        <taxon>Haptista</taxon>
        <taxon>Haptophyta</taxon>
        <taxon>Prymnesiophyceae</taxon>
        <taxon>Isochrysidales</taxon>
        <taxon>Noelaerhabdaceae</taxon>
        <taxon>Emiliania</taxon>
    </lineage>
</organism>
<dbReference type="SUPFAM" id="SSF103481">
    <property type="entry name" value="Multidrug resistance efflux transporter EmrE"/>
    <property type="match status" value="1"/>
</dbReference>
<feature type="transmembrane region" description="Helical" evidence="6">
    <location>
        <begin position="255"/>
        <end position="277"/>
    </location>
</feature>
<dbReference type="PANTHER" id="PTHR12570:SF65">
    <property type="entry name" value="MAGNESIUM TRANSPORTER NIPA9-RELATED"/>
    <property type="match status" value="1"/>
</dbReference>
<name>A0A0D3IDS5_EMIH1</name>
<feature type="transmembrane region" description="Helical" evidence="6">
    <location>
        <begin position="22"/>
        <end position="42"/>
    </location>
</feature>
<evidence type="ECO:0000256" key="2">
    <source>
        <dbReference type="ARBA" id="ARBA00022692"/>
    </source>
</evidence>
<keyword evidence="8" id="KW-1185">Reference proteome</keyword>
<dbReference type="GO" id="GO:0015095">
    <property type="term" value="F:magnesium ion transmembrane transporter activity"/>
    <property type="evidence" value="ECO:0007669"/>
    <property type="project" value="InterPro"/>
</dbReference>
<evidence type="ECO:0000256" key="6">
    <source>
        <dbReference type="SAM" id="Phobius"/>
    </source>
</evidence>
<evidence type="ECO:0000256" key="3">
    <source>
        <dbReference type="ARBA" id="ARBA00022989"/>
    </source>
</evidence>